<organism evidence="1 2">
    <name type="scientific">Paramuricea clavata</name>
    <name type="common">Red gorgonian</name>
    <name type="synonym">Violescent sea-whip</name>
    <dbReference type="NCBI Taxonomy" id="317549"/>
    <lineage>
        <taxon>Eukaryota</taxon>
        <taxon>Metazoa</taxon>
        <taxon>Cnidaria</taxon>
        <taxon>Anthozoa</taxon>
        <taxon>Octocorallia</taxon>
        <taxon>Malacalcyonacea</taxon>
        <taxon>Plexauridae</taxon>
        <taxon>Paramuricea</taxon>
    </lineage>
</organism>
<comment type="caution">
    <text evidence="1">The sequence shown here is derived from an EMBL/GenBank/DDBJ whole genome shotgun (WGS) entry which is preliminary data.</text>
</comment>
<dbReference type="AlphaFoldDB" id="A0A6S7JNI5"/>
<feature type="non-terminal residue" evidence="1">
    <location>
        <position position="118"/>
    </location>
</feature>
<gene>
    <name evidence="1" type="ORF">PACLA_8A045500</name>
</gene>
<evidence type="ECO:0000313" key="1">
    <source>
        <dbReference type="EMBL" id="CAB4031644.1"/>
    </source>
</evidence>
<keyword evidence="2" id="KW-1185">Reference proteome</keyword>
<evidence type="ECO:0000313" key="2">
    <source>
        <dbReference type="Proteomes" id="UP001152795"/>
    </source>
</evidence>
<name>A0A6S7JNI5_PARCT</name>
<protein>
    <submittedName>
        <fullName evidence="1">Uncharacterized protein</fullName>
    </submittedName>
</protein>
<dbReference type="Proteomes" id="UP001152795">
    <property type="component" value="Unassembled WGS sequence"/>
</dbReference>
<accession>A0A6S7JNI5</accession>
<sequence>MADKPRRKISHQSELDLLNLSLLNMMSFLNLKKQPKDRYKIYLLESNKISERCDLIAKTVEESEAYSYQFNVKIVGVPEIAEKESAQQTANLCIKLFTALGAEDVSLNDIGTAHQVPS</sequence>
<reference evidence="1" key="1">
    <citation type="submission" date="2020-04" db="EMBL/GenBank/DDBJ databases">
        <authorList>
            <person name="Alioto T."/>
            <person name="Alioto T."/>
            <person name="Gomez Garrido J."/>
        </authorList>
    </citation>
    <scope>NUCLEOTIDE SEQUENCE</scope>
    <source>
        <strain evidence="1">A484AB</strain>
    </source>
</reference>
<dbReference type="EMBL" id="CACRXK020017798">
    <property type="protein sequence ID" value="CAB4031644.1"/>
    <property type="molecule type" value="Genomic_DNA"/>
</dbReference>
<proteinExistence type="predicted"/>